<dbReference type="Pfam" id="PF02800">
    <property type="entry name" value="Gp_dh_C"/>
    <property type="match status" value="1"/>
</dbReference>
<comment type="caution">
    <text evidence="7">The sequence shown here is derived from an EMBL/GenBank/DDBJ whole genome shotgun (WGS) entry which is preliminary data.</text>
</comment>
<evidence type="ECO:0000256" key="4">
    <source>
        <dbReference type="ARBA" id="ARBA00023027"/>
    </source>
</evidence>
<evidence type="ECO:0000256" key="3">
    <source>
        <dbReference type="ARBA" id="ARBA00023002"/>
    </source>
</evidence>
<dbReference type="GO" id="GO:0005829">
    <property type="term" value="C:cytosol"/>
    <property type="evidence" value="ECO:0007669"/>
    <property type="project" value="TreeGrafter"/>
</dbReference>
<accession>A0A162AHB3</accession>
<feature type="domain" description="Glyceraldehyde 3-phosphate dehydrogenase NAD(P) binding" evidence="6">
    <location>
        <begin position="91"/>
        <end position="195"/>
    </location>
</feature>
<dbReference type="InterPro" id="IPR020829">
    <property type="entry name" value="GlycerAld_3-P_DH_cat"/>
</dbReference>
<reference evidence="7" key="1">
    <citation type="journal article" date="2016" name="Nat. Genet.">
        <title>A high-quality carrot genome assembly provides new insights into carotenoid accumulation and asterid genome evolution.</title>
        <authorList>
            <person name="Iorizzo M."/>
            <person name="Ellison S."/>
            <person name="Senalik D."/>
            <person name="Zeng P."/>
            <person name="Satapoomin P."/>
            <person name="Huang J."/>
            <person name="Bowman M."/>
            <person name="Iovene M."/>
            <person name="Sanseverino W."/>
            <person name="Cavagnaro P."/>
            <person name="Yildiz M."/>
            <person name="Macko-Podgorni A."/>
            <person name="Moranska E."/>
            <person name="Grzebelus E."/>
            <person name="Grzebelus D."/>
            <person name="Ashrafi H."/>
            <person name="Zheng Z."/>
            <person name="Cheng S."/>
            <person name="Spooner D."/>
            <person name="Van Deynze A."/>
            <person name="Simon P."/>
        </authorList>
    </citation>
    <scope>NUCLEOTIDE SEQUENCE [LARGE SCALE GENOMIC DNA]</scope>
    <source>
        <tissue evidence="7">Leaf</tissue>
    </source>
</reference>
<dbReference type="STRING" id="79200.A0A162AHB3"/>
<feature type="compositionally biased region" description="Polar residues" evidence="5">
    <location>
        <begin position="1"/>
        <end position="12"/>
    </location>
</feature>
<dbReference type="Gene3D" id="3.40.50.720">
    <property type="entry name" value="NAD(P)-binding Rossmann-like Domain"/>
    <property type="match status" value="2"/>
</dbReference>
<dbReference type="GO" id="GO:0004365">
    <property type="term" value="F:glyceraldehyde-3-phosphate dehydrogenase (NAD+) (phosphorylating) activity"/>
    <property type="evidence" value="ECO:0007669"/>
    <property type="project" value="TreeGrafter"/>
</dbReference>
<dbReference type="InterPro" id="IPR036291">
    <property type="entry name" value="NAD(P)-bd_dom_sf"/>
</dbReference>
<dbReference type="OMA" id="TKNMASA"/>
<name>A0A162AHB3_DAUCS</name>
<evidence type="ECO:0000313" key="7">
    <source>
        <dbReference type="EMBL" id="KZN00901.1"/>
    </source>
</evidence>
<dbReference type="Gene3D" id="3.30.360.10">
    <property type="entry name" value="Dihydrodipicolinate Reductase, domain 2"/>
    <property type="match status" value="1"/>
</dbReference>
<dbReference type="AlphaFoldDB" id="A0A162AHB3"/>
<proteinExistence type="inferred from homology"/>
<evidence type="ECO:0000256" key="2">
    <source>
        <dbReference type="ARBA" id="ARBA00011881"/>
    </source>
</evidence>
<dbReference type="GO" id="GO:0051287">
    <property type="term" value="F:NAD binding"/>
    <property type="evidence" value="ECO:0007669"/>
    <property type="project" value="InterPro"/>
</dbReference>
<comment type="subunit">
    <text evidence="2">Homotetramer.</text>
</comment>
<dbReference type="SMART" id="SM00846">
    <property type="entry name" value="Gp_dh_N"/>
    <property type="match status" value="1"/>
</dbReference>
<dbReference type="SUPFAM" id="SSF55347">
    <property type="entry name" value="Glyceraldehyde-3-phosphate dehydrogenase-like, C-terminal domain"/>
    <property type="match status" value="1"/>
</dbReference>
<dbReference type="PANTHER" id="PTHR10836">
    <property type="entry name" value="GLYCERALDEHYDE 3-PHOSPHATE DEHYDROGENASE"/>
    <property type="match status" value="1"/>
</dbReference>
<dbReference type="GO" id="GO:0006096">
    <property type="term" value="P:glycolytic process"/>
    <property type="evidence" value="ECO:0007669"/>
    <property type="project" value="TreeGrafter"/>
</dbReference>
<protein>
    <recommendedName>
        <fullName evidence="6">Glyceraldehyde 3-phosphate dehydrogenase NAD(P) binding domain-containing protein</fullName>
    </recommendedName>
</protein>
<keyword evidence="3" id="KW-0560">Oxidoreductase</keyword>
<dbReference type="PRINTS" id="PR00078">
    <property type="entry name" value="G3PDHDRGNASE"/>
</dbReference>
<gene>
    <name evidence="7" type="ORF">DCAR_009655</name>
</gene>
<dbReference type="CDD" id="cd18126">
    <property type="entry name" value="GAPDH_I_C"/>
    <property type="match status" value="1"/>
</dbReference>
<dbReference type="InterPro" id="IPR020831">
    <property type="entry name" value="GlycerAld/Erythrose_P_DH"/>
</dbReference>
<dbReference type="InterPro" id="IPR020828">
    <property type="entry name" value="GlycerAld_3-P_DH_NAD(P)-bd"/>
</dbReference>
<evidence type="ECO:0000259" key="6">
    <source>
        <dbReference type="SMART" id="SM00846"/>
    </source>
</evidence>
<dbReference type="Gramene" id="KZN00901">
    <property type="protein sequence ID" value="KZN00901"/>
    <property type="gene ID" value="DCAR_009655"/>
</dbReference>
<keyword evidence="4" id="KW-0520">NAD</keyword>
<evidence type="ECO:0000256" key="1">
    <source>
        <dbReference type="ARBA" id="ARBA00007406"/>
    </source>
</evidence>
<evidence type="ECO:0000256" key="5">
    <source>
        <dbReference type="SAM" id="MobiDB-lite"/>
    </source>
</evidence>
<sequence length="339" mass="36130">MATSSLFRSTVSPAGCGGASRSELRPSGVPKVSSVSFCRGSLKSESSIFGASIPGNSSSLHKSSSRSIQTIQATATELPPTIQMSKSGGKTKIGINGFGRIGRLVLRIATFRDDIDVVAVNDPFVDAKYMAYMFKYDSTHGVYTESIKVLDDSTLEINGKKIKVVHEEFGILEGLMTTVHATTATQKTVDGPSMKDWRGGRGAGQNIIPSSTGAAKAVGKVLPELNGKLTGMAFRVPTANVSVVDLTCRLEKSASYEDVKAAIKYASEGPLHGILGYTDEDVVSNDFVGDSRSSIFDAQAGMGLTSSFMKLVSWYDNEWGYSNRVLDLIEHMALVAATN</sequence>
<dbReference type="FunFam" id="3.30.360.10:FF:000001">
    <property type="entry name" value="Glyceraldehyde-3-phosphate dehydrogenase"/>
    <property type="match status" value="1"/>
</dbReference>
<feature type="region of interest" description="Disordered" evidence="5">
    <location>
        <begin position="1"/>
        <end position="32"/>
    </location>
</feature>
<comment type="similarity">
    <text evidence="1">Belongs to the glyceraldehyde-3-phosphate dehydrogenase family.</text>
</comment>
<dbReference type="PANTHER" id="PTHR10836:SF76">
    <property type="entry name" value="GLYCERALDEHYDE-3-PHOSPHATE DEHYDROGENASE-RELATED"/>
    <property type="match status" value="1"/>
</dbReference>
<dbReference type="SUPFAM" id="SSF51735">
    <property type="entry name" value="NAD(P)-binding Rossmann-fold domains"/>
    <property type="match status" value="1"/>
</dbReference>
<dbReference type="EMBL" id="LNRQ01000003">
    <property type="protein sequence ID" value="KZN00901.1"/>
    <property type="molecule type" value="Genomic_DNA"/>
</dbReference>
<organism evidence="7">
    <name type="scientific">Daucus carota subsp. sativus</name>
    <name type="common">Carrot</name>
    <dbReference type="NCBI Taxonomy" id="79200"/>
    <lineage>
        <taxon>Eukaryota</taxon>
        <taxon>Viridiplantae</taxon>
        <taxon>Streptophyta</taxon>
        <taxon>Embryophyta</taxon>
        <taxon>Tracheophyta</taxon>
        <taxon>Spermatophyta</taxon>
        <taxon>Magnoliopsida</taxon>
        <taxon>eudicotyledons</taxon>
        <taxon>Gunneridae</taxon>
        <taxon>Pentapetalae</taxon>
        <taxon>asterids</taxon>
        <taxon>campanulids</taxon>
        <taxon>Apiales</taxon>
        <taxon>Apiaceae</taxon>
        <taxon>Apioideae</taxon>
        <taxon>Scandiceae</taxon>
        <taxon>Daucinae</taxon>
        <taxon>Daucus</taxon>
        <taxon>Daucus sect. Daucus</taxon>
    </lineage>
</organism>